<dbReference type="EMBL" id="FQZZ01000001">
    <property type="protein sequence ID" value="SHJ37904.1"/>
    <property type="molecule type" value="Genomic_DNA"/>
</dbReference>
<dbReference type="PANTHER" id="PTHR12110:SF53">
    <property type="entry name" value="BLR5974 PROTEIN"/>
    <property type="match status" value="1"/>
</dbReference>
<dbReference type="AlphaFoldDB" id="A0A1H0D206"/>
<dbReference type="InterPro" id="IPR036237">
    <property type="entry name" value="Xyl_isomerase-like_sf"/>
</dbReference>
<proteinExistence type="predicted"/>
<reference evidence="2 3" key="1">
    <citation type="submission" date="2016-11" db="EMBL/GenBank/DDBJ databases">
        <authorList>
            <person name="Varghese N."/>
            <person name="Submissions S."/>
        </authorList>
    </citation>
    <scope>NUCLEOTIDE SEQUENCE [LARGE SCALE GENOMIC DNA]</scope>
    <source>
        <strain evidence="2 3">DSM 29620</strain>
    </source>
</reference>
<dbReference type="PANTHER" id="PTHR12110">
    <property type="entry name" value="HYDROXYPYRUVATE ISOMERASE"/>
    <property type="match status" value="1"/>
</dbReference>
<accession>A0A1H0D206</accession>
<dbReference type="Proteomes" id="UP000324252">
    <property type="component" value="Unassembled WGS sequence"/>
</dbReference>
<dbReference type="InterPro" id="IPR013022">
    <property type="entry name" value="Xyl_isomerase-like_TIM-brl"/>
</dbReference>
<dbReference type="OrthoDB" id="7245925at2"/>
<feature type="domain" description="Xylose isomerase-like TIM barrel" evidence="1">
    <location>
        <begin position="62"/>
        <end position="261"/>
    </location>
</feature>
<evidence type="ECO:0000313" key="3">
    <source>
        <dbReference type="Proteomes" id="UP000324252"/>
    </source>
</evidence>
<gene>
    <name evidence="2" type="ORF">SAMN05444142_10156</name>
</gene>
<dbReference type="Gene3D" id="3.20.20.150">
    <property type="entry name" value="Divalent-metal-dependent TIM barrel enzymes"/>
    <property type="match status" value="1"/>
</dbReference>
<sequence>MSDLPVIGAQLTVLDLDRHRDWIFEKDRDIELPEFCMADILRDPDPFIDMARAKLAGWKGRLGIHGPFSGFELDVRDRDIRAVVQARLDTALDVCGKLDARQMVIHSPYDPWDAHNLDNKPRDREKSVAAILDTLAPALTRAADVGVEMVLENIRDTDPALRGAVVGAADSPALRLSVDTGHAEWAHVSAGAPPVERFIRDAAGMLGHVHLQDADGYADRHWVLGEGSIDFHSVFKALGELGAQPHLIVEINDFSRVPDSVAHLERLGLGQ</sequence>
<dbReference type="RefSeq" id="WP_149787022.1">
    <property type="nucleotide sequence ID" value="NZ_FNIO01000001.1"/>
</dbReference>
<name>A0A1H0D206_9RHOB</name>
<dbReference type="GO" id="GO:0016853">
    <property type="term" value="F:isomerase activity"/>
    <property type="evidence" value="ECO:0007669"/>
    <property type="project" value="UniProtKB-KW"/>
</dbReference>
<dbReference type="Pfam" id="PF01261">
    <property type="entry name" value="AP_endonuc_2"/>
    <property type="match status" value="1"/>
</dbReference>
<dbReference type="SUPFAM" id="SSF51658">
    <property type="entry name" value="Xylose isomerase-like"/>
    <property type="match status" value="1"/>
</dbReference>
<evidence type="ECO:0000313" key="2">
    <source>
        <dbReference type="EMBL" id="SHJ37904.1"/>
    </source>
</evidence>
<evidence type="ECO:0000259" key="1">
    <source>
        <dbReference type="Pfam" id="PF01261"/>
    </source>
</evidence>
<protein>
    <submittedName>
        <fullName evidence="2">Sugar phosphate isomerase/epimerase</fullName>
    </submittedName>
</protein>
<dbReference type="InterPro" id="IPR050312">
    <property type="entry name" value="IolE/XylAMocC-like"/>
</dbReference>
<keyword evidence="2" id="KW-0413">Isomerase</keyword>
<organism evidence="2 3">
    <name type="scientific">Lutimaribacter pacificus</name>
    <dbReference type="NCBI Taxonomy" id="391948"/>
    <lineage>
        <taxon>Bacteria</taxon>
        <taxon>Pseudomonadati</taxon>
        <taxon>Pseudomonadota</taxon>
        <taxon>Alphaproteobacteria</taxon>
        <taxon>Rhodobacterales</taxon>
        <taxon>Roseobacteraceae</taxon>
        <taxon>Lutimaribacter</taxon>
    </lineage>
</organism>
<keyword evidence="3" id="KW-1185">Reference proteome</keyword>